<dbReference type="OrthoDB" id="9800082at2"/>
<dbReference type="InterPro" id="IPR010282">
    <property type="entry name" value="Uncharacterised_HutD/Ves"/>
</dbReference>
<dbReference type="PANTHER" id="PTHR37943">
    <property type="entry name" value="PROTEIN VES"/>
    <property type="match status" value="1"/>
</dbReference>
<name>A0A1G6RV29_9GAMM</name>
<dbReference type="RefSeq" id="WP_091237545.1">
    <property type="nucleotide sequence ID" value="NZ_FNAG01000001.1"/>
</dbReference>
<sequence>MPLIALPAHRYERQAWRNGGGSTREVWREGEAPDWRFSLARIEADGPFSSFPGYRRELMLQRGGGLRLHTDGLASAPLQSPYALCRFEGAADTRAECIDGPCEVINLMFRPEAVEARLLARPLLGSMLFFPRAGERWLLHLAGGQARVREASLSIDLAQGDSALLFGERGRVLLEGGGELVLVQVRSSDAHSAG</sequence>
<protein>
    <recommendedName>
        <fullName evidence="3">HutD protein</fullName>
    </recommendedName>
</protein>
<reference evidence="1 2" key="1">
    <citation type="submission" date="2016-10" db="EMBL/GenBank/DDBJ databases">
        <authorList>
            <person name="de Groot N.N."/>
        </authorList>
    </citation>
    <scope>NUCLEOTIDE SEQUENCE [LARGE SCALE GENOMIC DNA]</scope>
    <source>
        <strain evidence="1 2">DSM 16957</strain>
    </source>
</reference>
<dbReference type="STRING" id="265719.SAMN04488509_10186"/>
<dbReference type="Proteomes" id="UP000199603">
    <property type="component" value="Unassembled WGS sequence"/>
</dbReference>
<dbReference type="PANTHER" id="PTHR37943:SF1">
    <property type="entry name" value="PROTEIN VES"/>
    <property type="match status" value="1"/>
</dbReference>
<dbReference type="InterPro" id="IPR014710">
    <property type="entry name" value="RmlC-like_jellyroll"/>
</dbReference>
<dbReference type="EMBL" id="FNAG01000001">
    <property type="protein sequence ID" value="SDD07785.1"/>
    <property type="molecule type" value="Genomic_DNA"/>
</dbReference>
<accession>A0A1G6RV29</accession>
<dbReference type="SUPFAM" id="SSF51182">
    <property type="entry name" value="RmlC-like cupins"/>
    <property type="match status" value="1"/>
</dbReference>
<gene>
    <name evidence="1" type="ORF">SAMN04488509_10186</name>
</gene>
<dbReference type="Gene3D" id="2.60.120.10">
    <property type="entry name" value="Jelly Rolls"/>
    <property type="match status" value="1"/>
</dbReference>
<proteinExistence type="predicted"/>
<dbReference type="AlphaFoldDB" id="A0A1G6RV29"/>
<keyword evidence="2" id="KW-1185">Reference proteome</keyword>
<dbReference type="Pfam" id="PF05962">
    <property type="entry name" value="HutD"/>
    <property type="match status" value="1"/>
</dbReference>
<organism evidence="1 2">
    <name type="scientific">Aquimonas voraii</name>
    <dbReference type="NCBI Taxonomy" id="265719"/>
    <lineage>
        <taxon>Bacteria</taxon>
        <taxon>Pseudomonadati</taxon>
        <taxon>Pseudomonadota</taxon>
        <taxon>Gammaproteobacteria</taxon>
        <taxon>Lysobacterales</taxon>
        <taxon>Lysobacteraceae</taxon>
        <taxon>Aquimonas</taxon>
    </lineage>
</organism>
<evidence type="ECO:0008006" key="3">
    <source>
        <dbReference type="Google" id="ProtNLM"/>
    </source>
</evidence>
<evidence type="ECO:0000313" key="2">
    <source>
        <dbReference type="Proteomes" id="UP000199603"/>
    </source>
</evidence>
<dbReference type="InterPro" id="IPR011051">
    <property type="entry name" value="RmlC_Cupin_sf"/>
</dbReference>
<evidence type="ECO:0000313" key="1">
    <source>
        <dbReference type="EMBL" id="SDD07785.1"/>
    </source>
</evidence>